<comment type="caution">
    <text evidence="3">The sequence shown here is derived from an EMBL/GenBank/DDBJ whole genome shotgun (WGS) entry which is preliminary data.</text>
</comment>
<dbReference type="InterPro" id="IPR029058">
    <property type="entry name" value="AB_hydrolase_fold"/>
</dbReference>
<dbReference type="PANTHER" id="PTHR43798:SF31">
    <property type="entry name" value="AB HYDROLASE SUPERFAMILY PROTEIN YCLE"/>
    <property type="match status" value="1"/>
</dbReference>
<feature type="domain" description="AB hydrolase-1" evidence="2">
    <location>
        <begin position="32"/>
        <end position="86"/>
    </location>
</feature>
<proteinExistence type="predicted"/>
<keyword evidence="1 3" id="KW-0378">Hydrolase</keyword>
<dbReference type="GO" id="GO:0016787">
    <property type="term" value="F:hydrolase activity"/>
    <property type="evidence" value="ECO:0007669"/>
    <property type="project" value="UniProtKB-KW"/>
</dbReference>
<dbReference type="InterPro" id="IPR000073">
    <property type="entry name" value="AB_hydrolase_1"/>
</dbReference>
<dbReference type="SUPFAM" id="SSF53474">
    <property type="entry name" value="alpha/beta-Hydrolases"/>
    <property type="match status" value="1"/>
</dbReference>
<dbReference type="Gene3D" id="3.40.50.1820">
    <property type="entry name" value="alpha/beta hydrolase"/>
    <property type="match status" value="1"/>
</dbReference>
<accession>A0ABW3CQX6</accession>
<keyword evidence="4" id="KW-1185">Reference proteome</keyword>
<dbReference type="Pfam" id="PF00561">
    <property type="entry name" value="Abhydrolase_1"/>
    <property type="match status" value="1"/>
</dbReference>
<evidence type="ECO:0000259" key="2">
    <source>
        <dbReference type="Pfam" id="PF00561"/>
    </source>
</evidence>
<reference evidence="4" key="1">
    <citation type="journal article" date="2019" name="Int. J. Syst. Evol. Microbiol.">
        <title>The Global Catalogue of Microorganisms (GCM) 10K type strain sequencing project: providing services to taxonomists for standard genome sequencing and annotation.</title>
        <authorList>
            <consortium name="The Broad Institute Genomics Platform"/>
            <consortium name="The Broad Institute Genome Sequencing Center for Infectious Disease"/>
            <person name="Wu L."/>
            <person name="Ma J."/>
        </authorList>
    </citation>
    <scope>NUCLEOTIDE SEQUENCE [LARGE SCALE GENOMIC DNA]</scope>
    <source>
        <strain evidence="4">JCM 31696</strain>
    </source>
</reference>
<dbReference type="Proteomes" id="UP001597083">
    <property type="component" value="Unassembled WGS sequence"/>
</dbReference>
<gene>
    <name evidence="3" type="ORF">ACFQ07_32255</name>
</gene>
<organism evidence="3 4">
    <name type="scientific">Actinomadura adrarensis</name>
    <dbReference type="NCBI Taxonomy" id="1819600"/>
    <lineage>
        <taxon>Bacteria</taxon>
        <taxon>Bacillati</taxon>
        <taxon>Actinomycetota</taxon>
        <taxon>Actinomycetes</taxon>
        <taxon>Streptosporangiales</taxon>
        <taxon>Thermomonosporaceae</taxon>
        <taxon>Actinomadura</taxon>
    </lineage>
</organism>
<dbReference type="PANTHER" id="PTHR43798">
    <property type="entry name" value="MONOACYLGLYCEROL LIPASE"/>
    <property type="match status" value="1"/>
</dbReference>
<evidence type="ECO:0000256" key="1">
    <source>
        <dbReference type="ARBA" id="ARBA00022801"/>
    </source>
</evidence>
<feature type="non-terminal residue" evidence="3">
    <location>
        <position position="1"/>
    </location>
</feature>
<evidence type="ECO:0000313" key="4">
    <source>
        <dbReference type="Proteomes" id="UP001597083"/>
    </source>
</evidence>
<dbReference type="InterPro" id="IPR050266">
    <property type="entry name" value="AB_hydrolase_sf"/>
</dbReference>
<evidence type="ECO:0000313" key="3">
    <source>
        <dbReference type="EMBL" id="MFD0856948.1"/>
    </source>
</evidence>
<name>A0ABW3CQX6_9ACTN</name>
<dbReference type="EMBL" id="JBHTIR010004311">
    <property type="protein sequence ID" value="MFD0856948.1"/>
    <property type="molecule type" value="Genomic_DNA"/>
</dbReference>
<sequence>KARSEAALARPDHLANYVAGIPHGAPIPIRVDRDKIPGITVPTLLIHGRDDRVLHYEISLWLCANIPNSRLVLLNRCGHWAMIEHAEEFNRLVIDFLANN</sequence>
<protein>
    <submittedName>
        <fullName evidence="3">Alpha/beta fold hydrolase</fullName>
    </submittedName>
</protein>